<organism evidence="4 5">
    <name type="scientific">Prosthecobacter vanneervenii</name>
    <dbReference type="NCBI Taxonomy" id="48466"/>
    <lineage>
        <taxon>Bacteria</taxon>
        <taxon>Pseudomonadati</taxon>
        <taxon>Verrucomicrobiota</taxon>
        <taxon>Verrucomicrobiia</taxon>
        <taxon>Verrucomicrobiales</taxon>
        <taxon>Verrucomicrobiaceae</taxon>
        <taxon>Prosthecobacter</taxon>
    </lineage>
</organism>
<feature type="domain" description="GTPase-associated protein 1 N-terminal" evidence="3">
    <location>
        <begin position="1"/>
        <end position="132"/>
    </location>
</feature>
<proteinExistence type="predicted"/>
<dbReference type="InterPro" id="IPR045402">
    <property type="entry name" value="GAP1-N2"/>
</dbReference>
<feature type="region of interest" description="Disordered" evidence="1">
    <location>
        <begin position="238"/>
        <end position="302"/>
    </location>
</feature>
<evidence type="ECO:0000256" key="1">
    <source>
        <dbReference type="SAM" id="MobiDB-lite"/>
    </source>
</evidence>
<keyword evidence="2" id="KW-0472">Membrane</keyword>
<dbReference type="RefSeq" id="WP_184340493.1">
    <property type="nucleotide sequence ID" value="NZ_JACHIG010000006.1"/>
</dbReference>
<sequence>MAWQLIYTSAPRLLEAGRTGFGTVARHRAVSGMLASSVERFSQFARLPGHDPRRIIYACRILTVGSGSYHVLSCLQDAGSDYTGRTNHIAHHLIVEPREARTLAAAGITPADVLHGMHWRRSWTDGPRYLDAAEEVDLSAFKAPASHSWSSITGSQASAGILWSRDVLKGCYLITPAGVNTLELFQESLQQETAQAWQCRFTTCLEPTDDPADFRWIALPDSSPLRSQVENSSRTLLDLTNPSTLPLPPEPEQQPVSPESTALPPPQASFPLPAAQQKKVHQESPASQTASTLGNWAPESNQKRTAAKGKNYIGFSLLVAAVLILIVGGGLILKFHHQKQQHLAEDAYVSAIAKTWQEYDLLLDDTRKFLESQTSWETGQSLLQSHRDFFQGMRKVLNQPEEQIDLPLPNENRDDLRSFSLLLKEWTALHNDPWSHLRPDQGPLQAAKINETLGKWQEARAKLWRQLRAYVSLKISPPPADALIKKLKEIAKDSLRSTPPAQNSRREWEQLFELTEEGSVPVDAEVKKWLTTWAALDGPGGYASAQQTLADMSLPEWLRALAAGVKPPAMRVAVASGSTKPAGKEKPKLAAPVEDADSPTGTSPIFIHLLQSGEAAAGKITGLPVEAGMQLYVGASRDAHPPPDGKTETKDGELKRWALISLDGRNDLMFGPKITAAAVDTLTFSETGSLTSLPESYSLSPDGIRMVARDKDGMKVLFDLRILPLSSTATRPVFARVIEATADNATTTTLNLPAGFLGRLHLAGASAPEYSLRREGSFSEQKIFSLRKSGDSNFEVMPPQMQSSFALERNGLERQIKELEAGIVKDNADLAALETSKATAREKDIRRDNYTKARSDKEIKLRTLQDRLQSISGPSAVHFDLMPGDYTLVVATPDKVELCKLRVIPAATSNSKPVNP</sequence>
<dbReference type="AlphaFoldDB" id="A0A7W7YCA4"/>
<keyword evidence="2" id="KW-1133">Transmembrane helix</keyword>
<dbReference type="EMBL" id="JACHIG010000006">
    <property type="protein sequence ID" value="MBB5033562.1"/>
    <property type="molecule type" value="Genomic_DNA"/>
</dbReference>
<dbReference type="Proteomes" id="UP000590740">
    <property type="component" value="Unassembled WGS sequence"/>
</dbReference>
<accession>A0A7W7YCA4</accession>
<evidence type="ECO:0000256" key="2">
    <source>
        <dbReference type="SAM" id="Phobius"/>
    </source>
</evidence>
<evidence type="ECO:0000313" key="5">
    <source>
        <dbReference type="Proteomes" id="UP000590740"/>
    </source>
</evidence>
<feature type="region of interest" description="Disordered" evidence="1">
    <location>
        <begin position="576"/>
        <end position="597"/>
    </location>
</feature>
<comment type="caution">
    <text evidence="4">The sequence shown here is derived from an EMBL/GenBank/DDBJ whole genome shotgun (WGS) entry which is preliminary data.</text>
</comment>
<feature type="compositionally biased region" description="Polar residues" evidence="1">
    <location>
        <begin position="284"/>
        <end position="302"/>
    </location>
</feature>
<keyword evidence="5" id="KW-1185">Reference proteome</keyword>
<protein>
    <recommendedName>
        <fullName evidence="3">GTPase-associated protein 1 N-terminal domain-containing protein</fullName>
    </recommendedName>
</protein>
<reference evidence="4 5" key="1">
    <citation type="submission" date="2020-08" db="EMBL/GenBank/DDBJ databases">
        <title>Genomic Encyclopedia of Type Strains, Phase IV (KMG-IV): sequencing the most valuable type-strain genomes for metagenomic binning, comparative biology and taxonomic classification.</title>
        <authorList>
            <person name="Goeker M."/>
        </authorList>
    </citation>
    <scope>NUCLEOTIDE SEQUENCE [LARGE SCALE GENOMIC DNA]</scope>
    <source>
        <strain evidence="4 5">DSM 12252</strain>
    </source>
</reference>
<evidence type="ECO:0000313" key="4">
    <source>
        <dbReference type="EMBL" id="MBB5033562.1"/>
    </source>
</evidence>
<evidence type="ECO:0000259" key="3">
    <source>
        <dbReference type="Pfam" id="PF20013"/>
    </source>
</evidence>
<gene>
    <name evidence="4" type="ORF">HNQ65_003150</name>
</gene>
<feature type="transmembrane region" description="Helical" evidence="2">
    <location>
        <begin position="312"/>
        <end position="333"/>
    </location>
</feature>
<dbReference type="Pfam" id="PF20013">
    <property type="entry name" value="GAP1-N2"/>
    <property type="match status" value="1"/>
</dbReference>
<name>A0A7W7YCA4_9BACT</name>
<keyword evidence="2" id="KW-0812">Transmembrane</keyword>